<gene>
    <name evidence="1" type="ORF">BJL86_0060</name>
</gene>
<proteinExistence type="predicted"/>
<dbReference type="Proteomes" id="UP000186104">
    <property type="component" value="Chromosome"/>
</dbReference>
<dbReference type="SUPFAM" id="SSF55920">
    <property type="entry name" value="Creatinase/aminopeptidase"/>
    <property type="match status" value="1"/>
</dbReference>
<reference evidence="1 2" key="1">
    <citation type="submission" date="2016-06" db="EMBL/GenBank/DDBJ databases">
        <title>Complete genome sequence of a saline-alkali tolerant type strain Dietzia timorensis ID05-A0528T.</title>
        <authorList>
            <person name="Wu X."/>
        </authorList>
    </citation>
    <scope>NUCLEOTIDE SEQUENCE [LARGE SCALE GENOMIC DNA]</scope>
    <source>
        <strain evidence="1 2">ID05-A0528</strain>
    </source>
</reference>
<organism evidence="1 2">
    <name type="scientific">Dietzia timorensis</name>
    <dbReference type="NCBI Taxonomy" id="499555"/>
    <lineage>
        <taxon>Bacteria</taxon>
        <taxon>Bacillati</taxon>
        <taxon>Actinomycetota</taxon>
        <taxon>Actinomycetes</taxon>
        <taxon>Mycobacteriales</taxon>
        <taxon>Dietziaceae</taxon>
        <taxon>Dietzia</taxon>
    </lineage>
</organism>
<dbReference type="AlphaFoldDB" id="A0A173LHD5"/>
<dbReference type="InterPro" id="IPR036005">
    <property type="entry name" value="Creatinase/aminopeptidase-like"/>
</dbReference>
<evidence type="ECO:0000313" key="2">
    <source>
        <dbReference type="Proteomes" id="UP000186104"/>
    </source>
</evidence>
<protein>
    <submittedName>
        <fullName evidence="1">Uncharacterized protein</fullName>
    </submittedName>
</protein>
<evidence type="ECO:0000313" key="1">
    <source>
        <dbReference type="EMBL" id="ANI90871.1"/>
    </source>
</evidence>
<keyword evidence="2" id="KW-1185">Reference proteome</keyword>
<accession>A0A173LHD5</accession>
<sequence length="61" mass="6668">MAAYELHRRMQNVARDAMAMTRDALRPGLTLAQVRGLCEKHLLELGADGLASPVSSDTVCR</sequence>
<name>A0A173LHD5_9ACTN</name>
<dbReference type="KEGG" id="dtm:BJL86_0060"/>
<dbReference type="Gene3D" id="3.90.230.10">
    <property type="entry name" value="Creatinase/methionine aminopeptidase superfamily"/>
    <property type="match status" value="1"/>
</dbReference>
<dbReference type="EMBL" id="CP015961">
    <property type="protein sequence ID" value="ANI90871.1"/>
    <property type="molecule type" value="Genomic_DNA"/>
</dbReference>